<dbReference type="GO" id="GO:0005178">
    <property type="term" value="F:integrin binding"/>
    <property type="evidence" value="ECO:0007669"/>
    <property type="project" value="InterPro"/>
</dbReference>
<dbReference type="SUPFAM" id="SSF48726">
    <property type="entry name" value="Immunoglobulin"/>
    <property type="match status" value="5"/>
</dbReference>
<dbReference type="EMBL" id="HADY01008641">
    <property type="protein sequence ID" value="SBP47126.1"/>
    <property type="molecule type" value="Transcribed_RNA"/>
</dbReference>
<accession>A0A1A7ZXX7</accession>
<dbReference type="InterPro" id="IPR047012">
    <property type="entry name" value="ICAM_VCAM"/>
</dbReference>
<sequence>MTEWILFLHVFVGLVLFMAGEPTSCPIELSPIKAVVKHGDPGSVNCSTSDGTSKELGWEASQGGTRKSNATDLPWEVVSVTNWGMKPICYITNTDCQKTVDLVIYTFPESISFRSNESNDEMTEHKAHTFICDIFNIAPVQNLTVQWYKDDAVIHTAILNDETMEPTNLSPAFTFIPTRADRHVRFRCEARMDLGPEGPLFHASSAEYLTDVLFGPDIPCSTITLREGEPLKEQCKVTGNPSPYVEWLKNGHPINTSVPLRRNDTGTYTVKAEGHVLSEKQIQVNVFYGPEWTCPHVYNITENSHHDLTCSQGFPKPEEIWYKDGEEVELPQVLTRRHAGQYVVMVSTRRFSIHINVLYPPSEIFELEDSEVQIGTSLGLKCSSAGSPRPNYSWIYYQATNVMEETEDGVSRLMIHDATGNNMGLYTCHAWNEHGYVSKTVTVTVQGAKLECPIKITPDTMVLQYQSRGQSVDCKSTTNETNVKEIFWTTQQGDTLRSSAWFADTHKDWDPRPVCHGEFRGIGNCSKALHYILYKFPESVLIGVVDERSPALVGTVLQLQCDIVSVAPAQDLNVRWMFKRGNETIRPESVGVSNATGCSFSPYRSPVNVSCIMNITLQKIHNDIQVQCVAELNLGPTLPQPPSLTSSPLRITVLYEPRINATKLPETVPVFRGYPEVLVCEADGNPRPVIQWEYSSQTAHVESEGKLNVSDAGVYICRASNDLNSTERVVEVILLEDYLPLIAGIVALTVVIISIIFIFIYSIYYKNTKMRHYSLKNPKFSNQNGNVAHNGWDIQLPVTRLP</sequence>
<feature type="region of interest" description="Disordered" evidence="1">
    <location>
        <begin position="47"/>
        <end position="67"/>
    </location>
</feature>
<reference evidence="6" key="1">
    <citation type="submission" date="2016-05" db="EMBL/GenBank/DDBJ databases">
        <authorList>
            <person name="Lavstsen T."/>
            <person name="Jespersen J.S."/>
        </authorList>
    </citation>
    <scope>NUCLEOTIDE SEQUENCE</scope>
    <source>
        <tissue evidence="6">Brain</tissue>
    </source>
</reference>
<feature type="chain" id="PRO_5015055319" evidence="3">
    <location>
        <begin position="21"/>
        <end position="802"/>
    </location>
</feature>
<dbReference type="PROSITE" id="PS50835">
    <property type="entry name" value="IG_LIKE"/>
    <property type="match status" value="4"/>
</dbReference>
<dbReference type="AlphaFoldDB" id="A0A1A7ZXX7"/>
<dbReference type="Proteomes" id="UP000822369">
    <property type="component" value="Chromosome 3"/>
</dbReference>
<evidence type="ECO:0000313" key="6">
    <source>
        <dbReference type="EMBL" id="SBP47126.1"/>
    </source>
</evidence>
<reference evidence="5" key="3">
    <citation type="submission" date="2020-03" db="EMBL/GenBank/DDBJ databases">
        <title>Intra-Species Differences in Population Size shape Life History and Genome Evolution.</title>
        <authorList>
            <person name="Willemsen D."/>
            <person name="Cui R."/>
            <person name="Valenzano D.R."/>
        </authorList>
    </citation>
    <scope>NUCLEOTIDE SEQUENCE</scope>
    <source>
        <strain evidence="5">GRZ</strain>
        <tissue evidence="5">Whole</tissue>
    </source>
</reference>
<feature type="transmembrane region" description="Helical" evidence="2">
    <location>
        <begin position="738"/>
        <end position="764"/>
    </location>
</feature>
<evidence type="ECO:0000259" key="4">
    <source>
        <dbReference type="PROSITE" id="PS50835"/>
    </source>
</evidence>
<feature type="signal peptide" evidence="3">
    <location>
        <begin position="1"/>
        <end position="20"/>
    </location>
</feature>
<keyword evidence="3" id="KW-0732">Signal</keyword>
<proteinExistence type="predicted"/>
<dbReference type="Gene3D" id="2.60.40.10">
    <property type="entry name" value="Immunoglobulins"/>
    <property type="match status" value="6"/>
</dbReference>
<dbReference type="InterPro" id="IPR003599">
    <property type="entry name" value="Ig_sub"/>
</dbReference>
<dbReference type="EMBL" id="JAAVVJ010000003">
    <property type="protein sequence ID" value="KAF7225604.1"/>
    <property type="molecule type" value="Genomic_DNA"/>
</dbReference>
<dbReference type="OrthoDB" id="5843397at2759"/>
<dbReference type="PANTHER" id="PTHR13771">
    <property type="entry name" value="INTERCELLULAR ADHESION MOLECULE"/>
    <property type="match status" value="1"/>
</dbReference>
<reference evidence="6" key="2">
    <citation type="submission" date="2016-06" db="EMBL/GenBank/DDBJ databases">
        <title>The genome of a short-lived fish provides insights into sex chromosome evolution and the genetic control of aging.</title>
        <authorList>
            <person name="Reichwald K."/>
            <person name="Felder M."/>
            <person name="Petzold A."/>
            <person name="Koch P."/>
            <person name="Groth M."/>
            <person name="Platzer M."/>
        </authorList>
    </citation>
    <scope>NUCLEOTIDE SEQUENCE</scope>
    <source>
        <tissue evidence="6">Brain</tissue>
    </source>
</reference>
<dbReference type="InterPro" id="IPR013783">
    <property type="entry name" value="Ig-like_fold"/>
</dbReference>
<protein>
    <submittedName>
        <fullName evidence="5">Basement membrane-specific heparan sulfate proteoglycan core protein-like</fullName>
    </submittedName>
</protein>
<dbReference type="PANTHER" id="PTHR13771:SF9">
    <property type="entry name" value="INTERCELLULAR ADHESION MOLECULE 5"/>
    <property type="match status" value="1"/>
</dbReference>
<feature type="domain" description="Ig-like" evidence="4">
    <location>
        <begin position="216"/>
        <end position="283"/>
    </location>
</feature>
<feature type="domain" description="Ig-like" evidence="4">
    <location>
        <begin position="108"/>
        <end position="190"/>
    </location>
</feature>
<name>A0A1A7ZXX7_NOTFU</name>
<evidence type="ECO:0000313" key="5">
    <source>
        <dbReference type="EMBL" id="KAF7225604.1"/>
    </source>
</evidence>
<dbReference type="InterPro" id="IPR036179">
    <property type="entry name" value="Ig-like_dom_sf"/>
</dbReference>
<evidence type="ECO:0000256" key="3">
    <source>
        <dbReference type="SAM" id="SignalP"/>
    </source>
</evidence>
<feature type="domain" description="Ig-like" evidence="4">
    <location>
        <begin position="360"/>
        <end position="444"/>
    </location>
</feature>
<dbReference type="SMART" id="SM00408">
    <property type="entry name" value="IGc2"/>
    <property type="match status" value="3"/>
</dbReference>
<feature type="domain" description="Ig-like" evidence="4">
    <location>
        <begin position="657"/>
        <end position="731"/>
    </location>
</feature>
<dbReference type="InterPro" id="IPR013098">
    <property type="entry name" value="Ig_I-set"/>
</dbReference>
<dbReference type="InterPro" id="IPR003598">
    <property type="entry name" value="Ig_sub2"/>
</dbReference>
<dbReference type="Pfam" id="PF07679">
    <property type="entry name" value="I-set"/>
    <property type="match status" value="2"/>
</dbReference>
<gene>
    <name evidence="6" type="primary">Nfu_g_1_007582</name>
    <name evidence="5" type="ORF">G4P62_004849</name>
</gene>
<keyword evidence="2" id="KW-0812">Transmembrane</keyword>
<evidence type="ECO:0000256" key="2">
    <source>
        <dbReference type="SAM" id="Phobius"/>
    </source>
</evidence>
<dbReference type="SMART" id="SM00409">
    <property type="entry name" value="IG"/>
    <property type="match status" value="3"/>
</dbReference>
<organism evidence="6">
    <name type="scientific">Nothobranchius furzeri</name>
    <name type="common">Turquoise killifish</name>
    <dbReference type="NCBI Taxonomy" id="105023"/>
    <lineage>
        <taxon>Eukaryota</taxon>
        <taxon>Metazoa</taxon>
        <taxon>Chordata</taxon>
        <taxon>Craniata</taxon>
        <taxon>Vertebrata</taxon>
        <taxon>Euteleostomi</taxon>
        <taxon>Actinopterygii</taxon>
        <taxon>Neopterygii</taxon>
        <taxon>Teleostei</taxon>
        <taxon>Neoteleostei</taxon>
        <taxon>Acanthomorphata</taxon>
        <taxon>Ovalentaria</taxon>
        <taxon>Atherinomorphae</taxon>
        <taxon>Cyprinodontiformes</taxon>
        <taxon>Nothobranchiidae</taxon>
        <taxon>Nothobranchius</taxon>
    </lineage>
</organism>
<dbReference type="InterPro" id="IPR007110">
    <property type="entry name" value="Ig-like_dom"/>
</dbReference>
<evidence type="ECO:0000256" key="1">
    <source>
        <dbReference type="SAM" id="MobiDB-lite"/>
    </source>
</evidence>
<dbReference type="Pfam" id="PF13927">
    <property type="entry name" value="Ig_3"/>
    <property type="match status" value="1"/>
</dbReference>
<dbReference type="GO" id="GO:0007155">
    <property type="term" value="P:cell adhesion"/>
    <property type="evidence" value="ECO:0007669"/>
    <property type="project" value="InterPro"/>
</dbReference>
<keyword evidence="2" id="KW-1133">Transmembrane helix</keyword>
<keyword evidence="2" id="KW-0472">Membrane</keyword>
<dbReference type="KEGG" id="nfu:107378355"/>
<dbReference type="OMA" id="LECPIRI"/>
<dbReference type="EMBL" id="HAEJ01013466">
    <property type="protein sequence ID" value="SBS53923.1"/>
    <property type="molecule type" value="Transcribed_RNA"/>
</dbReference>